<organism evidence="9 10">
    <name type="scientific">Rosistilla oblonga</name>
    <dbReference type="NCBI Taxonomy" id="2527990"/>
    <lineage>
        <taxon>Bacteria</taxon>
        <taxon>Pseudomonadati</taxon>
        <taxon>Planctomycetota</taxon>
        <taxon>Planctomycetia</taxon>
        <taxon>Pirellulales</taxon>
        <taxon>Pirellulaceae</taxon>
        <taxon>Rosistilla</taxon>
    </lineage>
</organism>
<comment type="subcellular location">
    <subcellularLocation>
        <location evidence="1">Membrane</location>
        <topology evidence="1">Multi-pass membrane protein</topology>
    </subcellularLocation>
</comment>
<feature type="transmembrane region" description="Helical" evidence="8">
    <location>
        <begin position="194"/>
        <end position="212"/>
    </location>
</feature>
<evidence type="ECO:0000313" key="9">
    <source>
        <dbReference type="EMBL" id="QDV55964.1"/>
    </source>
</evidence>
<dbReference type="InterPro" id="IPR038377">
    <property type="entry name" value="Na/Glc_symporter_sf"/>
</dbReference>
<proteinExistence type="inferred from homology"/>
<dbReference type="RefSeq" id="WP_145283926.1">
    <property type="nucleotide sequence ID" value="NZ_CP036318.1"/>
</dbReference>
<dbReference type="InterPro" id="IPR031155">
    <property type="entry name" value="DUR"/>
</dbReference>
<dbReference type="InterPro" id="IPR018212">
    <property type="entry name" value="Na/solute_symporter_CS"/>
</dbReference>
<protein>
    <submittedName>
        <fullName evidence="9">Sodium/pantothenate symporter</fullName>
    </submittedName>
</protein>
<dbReference type="EMBL" id="CP036318">
    <property type="protein sequence ID" value="QDV55964.1"/>
    <property type="molecule type" value="Genomic_DNA"/>
</dbReference>
<evidence type="ECO:0000256" key="1">
    <source>
        <dbReference type="ARBA" id="ARBA00004141"/>
    </source>
</evidence>
<keyword evidence="10" id="KW-1185">Reference proteome</keyword>
<sequence>MIDGLIAANTILSPNAGYALLFAFGVLWVGLGVWWGRQAKSYDGFAVAGRNVGLALGTATAVATWITSNTTMLAPQFALQLGIWGALTYSTASFGLFAFAPMSGRIRQLMPHGYTAVEFVHRRYGQLGAIPFLIISLFYAMTWLISMAMAGGKLLNVLSGIPYEVGMTVVLGVCVLYTLFGGMYAVIGTDFIQSLIILVGLVVVAIAVLLHVDISDVHSKLQTERPMLLSVMFPAALMAVFNNMLFGFGEIFHSNVWWSRAFAMRDGVGPKAYALGGLLWLPVPIVAGFLGLAAPALGIGISQPDIAGPLVAATLLGTGGALFVFVIVFCSLASSIDSLLAATSDLMVNDIFERAAGKTMPDATKRKLSVLSILILGLIAWSVAWANIGTLATVLFFAGPMVGSCIWPIVGGLYFSRPSPVAAGAAMVAGSSLGLVAYFTIGWFVASLVGATVSGIVFGLITWIVPDSFEFDQLSRQEPGPADGSPTTTEGCVS</sequence>
<feature type="transmembrane region" description="Helical" evidence="8">
    <location>
        <begin position="16"/>
        <end position="35"/>
    </location>
</feature>
<evidence type="ECO:0000256" key="4">
    <source>
        <dbReference type="ARBA" id="ARBA00022692"/>
    </source>
</evidence>
<keyword evidence="4 8" id="KW-0812">Transmembrane</keyword>
<feature type="transmembrane region" description="Helical" evidence="8">
    <location>
        <begin position="368"/>
        <end position="388"/>
    </location>
</feature>
<feature type="transmembrane region" description="Helical" evidence="8">
    <location>
        <begin position="165"/>
        <end position="187"/>
    </location>
</feature>
<evidence type="ECO:0000256" key="2">
    <source>
        <dbReference type="ARBA" id="ARBA00006434"/>
    </source>
</evidence>
<dbReference type="GO" id="GO:0016020">
    <property type="term" value="C:membrane"/>
    <property type="evidence" value="ECO:0007669"/>
    <property type="project" value="UniProtKB-SubCell"/>
</dbReference>
<gene>
    <name evidence="9" type="primary">panF_2</name>
    <name evidence="9" type="ORF">Mal33_19430</name>
</gene>
<keyword evidence="3" id="KW-0813">Transport</keyword>
<dbReference type="PROSITE" id="PS50283">
    <property type="entry name" value="NA_SOLUT_SYMP_3"/>
    <property type="match status" value="1"/>
</dbReference>
<feature type="transmembrane region" description="Helical" evidence="8">
    <location>
        <begin position="422"/>
        <end position="441"/>
    </location>
</feature>
<dbReference type="Pfam" id="PF00474">
    <property type="entry name" value="SSF"/>
    <property type="match status" value="1"/>
</dbReference>
<feature type="transmembrane region" description="Helical" evidence="8">
    <location>
        <begin position="394"/>
        <end position="415"/>
    </location>
</feature>
<dbReference type="PANTHER" id="PTHR46154:SF4">
    <property type="entry name" value="UREA ACTIVE TRANSPORTER"/>
    <property type="match status" value="1"/>
</dbReference>
<dbReference type="AlphaFoldDB" id="A0A518ISA6"/>
<feature type="transmembrane region" description="Helical" evidence="8">
    <location>
        <begin position="47"/>
        <end position="66"/>
    </location>
</feature>
<dbReference type="InterPro" id="IPR001734">
    <property type="entry name" value="Na/solute_symporter"/>
</dbReference>
<keyword evidence="6 8" id="KW-0472">Membrane</keyword>
<dbReference type="Proteomes" id="UP000316770">
    <property type="component" value="Chromosome"/>
</dbReference>
<feature type="transmembrane region" description="Helical" evidence="8">
    <location>
        <begin position="78"/>
        <end position="100"/>
    </location>
</feature>
<evidence type="ECO:0000256" key="8">
    <source>
        <dbReference type="SAM" id="Phobius"/>
    </source>
</evidence>
<feature type="transmembrane region" description="Helical" evidence="8">
    <location>
        <begin position="272"/>
        <end position="294"/>
    </location>
</feature>
<accession>A0A518ISA6</accession>
<reference evidence="9 10" key="1">
    <citation type="submission" date="2019-02" db="EMBL/GenBank/DDBJ databases">
        <title>Deep-cultivation of Planctomycetes and their phenomic and genomic characterization uncovers novel biology.</title>
        <authorList>
            <person name="Wiegand S."/>
            <person name="Jogler M."/>
            <person name="Boedeker C."/>
            <person name="Pinto D."/>
            <person name="Vollmers J."/>
            <person name="Rivas-Marin E."/>
            <person name="Kohn T."/>
            <person name="Peeters S.H."/>
            <person name="Heuer A."/>
            <person name="Rast P."/>
            <person name="Oberbeckmann S."/>
            <person name="Bunk B."/>
            <person name="Jeske O."/>
            <person name="Meyerdierks A."/>
            <person name="Storesund J.E."/>
            <person name="Kallscheuer N."/>
            <person name="Luecker S."/>
            <person name="Lage O.M."/>
            <person name="Pohl T."/>
            <person name="Merkel B.J."/>
            <person name="Hornburger P."/>
            <person name="Mueller R.-W."/>
            <person name="Bruemmer F."/>
            <person name="Labrenz M."/>
            <person name="Spormann A.M."/>
            <person name="Op den Camp H."/>
            <person name="Overmann J."/>
            <person name="Amann R."/>
            <person name="Jetten M.S.M."/>
            <person name="Mascher T."/>
            <person name="Medema M.H."/>
            <person name="Devos D.P."/>
            <person name="Kaster A.-K."/>
            <person name="Ovreas L."/>
            <person name="Rohde M."/>
            <person name="Galperin M.Y."/>
            <person name="Jogler C."/>
        </authorList>
    </citation>
    <scope>NUCLEOTIDE SEQUENCE [LARGE SCALE GENOMIC DNA]</scope>
    <source>
        <strain evidence="9 10">Mal33</strain>
    </source>
</reference>
<dbReference type="Gene3D" id="1.20.1730.10">
    <property type="entry name" value="Sodium/glucose cotransporter"/>
    <property type="match status" value="1"/>
</dbReference>
<feature type="transmembrane region" description="Helical" evidence="8">
    <location>
        <begin position="232"/>
        <end position="252"/>
    </location>
</feature>
<keyword evidence="5 8" id="KW-1133">Transmembrane helix</keyword>
<evidence type="ECO:0000313" key="10">
    <source>
        <dbReference type="Proteomes" id="UP000316770"/>
    </source>
</evidence>
<feature type="transmembrane region" description="Helical" evidence="8">
    <location>
        <begin position="447"/>
        <end position="466"/>
    </location>
</feature>
<feature type="transmembrane region" description="Helical" evidence="8">
    <location>
        <begin position="127"/>
        <end position="145"/>
    </location>
</feature>
<dbReference type="PANTHER" id="PTHR46154">
    <property type="match status" value="1"/>
</dbReference>
<evidence type="ECO:0000256" key="6">
    <source>
        <dbReference type="ARBA" id="ARBA00023136"/>
    </source>
</evidence>
<feature type="transmembrane region" description="Helical" evidence="8">
    <location>
        <begin position="306"/>
        <end position="330"/>
    </location>
</feature>
<dbReference type="PROSITE" id="PS00456">
    <property type="entry name" value="NA_SOLUT_SYMP_1"/>
    <property type="match status" value="1"/>
</dbReference>
<dbReference type="GO" id="GO:0015204">
    <property type="term" value="F:urea transmembrane transporter activity"/>
    <property type="evidence" value="ECO:0007669"/>
    <property type="project" value="InterPro"/>
</dbReference>
<comment type="similarity">
    <text evidence="2 7">Belongs to the sodium:solute symporter (SSF) (TC 2.A.21) family.</text>
</comment>
<name>A0A518ISA6_9BACT</name>
<evidence type="ECO:0000256" key="7">
    <source>
        <dbReference type="RuleBase" id="RU362091"/>
    </source>
</evidence>
<evidence type="ECO:0000256" key="5">
    <source>
        <dbReference type="ARBA" id="ARBA00022989"/>
    </source>
</evidence>
<evidence type="ECO:0000256" key="3">
    <source>
        <dbReference type="ARBA" id="ARBA00022448"/>
    </source>
</evidence>